<evidence type="ECO:0000313" key="3">
    <source>
        <dbReference type="Proteomes" id="UP001500880"/>
    </source>
</evidence>
<dbReference type="Gene3D" id="1.10.287.950">
    <property type="entry name" value="Methyl-accepting chemotaxis protein"/>
    <property type="match status" value="1"/>
</dbReference>
<dbReference type="Proteomes" id="UP001500880">
    <property type="component" value="Unassembled WGS sequence"/>
</dbReference>
<protein>
    <recommendedName>
        <fullName evidence="4">Methyl-accepting chemotaxis protein</fullName>
    </recommendedName>
</protein>
<accession>A0ABN1AZZ4</accession>
<feature type="coiled-coil region" evidence="1">
    <location>
        <begin position="149"/>
        <end position="176"/>
    </location>
</feature>
<evidence type="ECO:0000313" key="2">
    <source>
        <dbReference type="EMBL" id="GAA0487423.1"/>
    </source>
</evidence>
<keyword evidence="3" id="KW-1185">Reference proteome</keyword>
<feature type="coiled-coil region" evidence="1">
    <location>
        <begin position="37"/>
        <end position="64"/>
    </location>
</feature>
<keyword evidence="1" id="KW-0175">Coiled coil</keyword>
<comment type="caution">
    <text evidence="2">The sequence shown here is derived from an EMBL/GenBank/DDBJ whole genome shotgun (WGS) entry which is preliminary data.</text>
</comment>
<reference evidence="2 3" key="1">
    <citation type="journal article" date="2019" name="Int. J. Syst. Evol. Microbiol.">
        <title>The Global Catalogue of Microorganisms (GCM) 10K type strain sequencing project: providing services to taxonomists for standard genome sequencing and annotation.</title>
        <authorList>
            <consortium name="The Broad Institute Genomics Platform"/>
            <consortium name="The Broad Institute Genome Sequencing Center for Infectious Disease"/>
            <person name="Wu L."/>
            <person name="Ma J."/>
        </authorList>
    </citation>
    <scope>NUCLEOTIDE SEQUENCE [LARGE SCALE GENOMIC DNA]</scope>
    <source>
        <strain evidence="2 3">JCM 12389</strain>
    </source>
</reference>
<dbReference type="EMBL" id="BAAADO010000002">
    <property type="protein sequence ID" value="GAA0487423.1"/>
    <property type="molecule type" value="Genomic_DNA"/>
</dbReference>
<evidence type="ECO:0000256" key="1">
    <source>
        <dbReference type="SAM" id="Coils"/>
    </source>
</evidence>
<dbReference type="SUPFAM" id="SSF58104">
    <property type="entry name" value="Methyl-accepting chemotaxis protein (MCP) signaling domain"/>
    <property type="match status" value="1"/>
</dbReference>
<proteinExistence type="predicted"/>
<name>A0ABN1AZZ4_9BACI</name>
<dbReference type="RefSeq" id="WP_425542189.1">
    <property type="nucleotide sequence ID" value="NZ_BAAADO010000002.1"/>
</dbReference>
<organism evidence="2 3">
    <name type="scientific">Salinibacillus aidingensis</name>
    <dbReference type="NCBI Taxonomy" id="237684"/>
    <lineage>
        <taxon>Bacteria</taxon>
        <taxon>Bacillati</taxon>
        <taxon>Bacillota</taxon>
        <taxon>Bacilli</taxon>
        <taxon>Bacillales</taxon>
        <taxon>Bacillaceae</taxon>
        <taxon>Salinibacillus</taxon>
    </lineage>
</organism>
<gene>
    <name evidence="2" type="ORF">GCM10008986_11150</name>
</gene>
<sequence>MAREVQEKAKHSHSLSQGMLETLDQSKGIIGKLVTSVQNISKDQENSLEAVERLENNATEVEKIITLVVERIQGQVSYARQEASKGEESNVAIANVSSSVNEVADAVGHISDLMDKQLETMEATSKESQEVAAIAEETTAGTEEVSASIQEQNAVIEEISQMAAQLEQQAQQLNRQIHKFEK</sequence>
<evidence type="ECO:0008006" key="4">
    <source>
        <dbReference type="Google" id="ProtNLM"/>
    </source>
</evidence>